<reference evidence="1 2" key="1">
    <citation type="submission" date="2020-10" db="EMBL/GenBank/DDBJ databases">
        <title>Pygocentrus nattereri (red-bellied piranha) genome, fPygNat1, primary haplotype.</title>
        <authorList>
            <person name="Myers G."/>
            <person name="Meyer A."/>
            <person name="Karagic N."/>
            <person name="Pippel M."/>
            <person name="Winkler S."/>
            <person name="Tracey A."/>
            <person name="Wood J."/>
            <person name="Formenti G."/>
            <person name="Howe K."/>
            <person name="Fedrigo O."/>
            <person name="Jarvis E.D."/>
        </authorList>
    </citation>
    <scope>NUCLEOTIDE SEQUENCE [LARGE SCALE GENOMIC DNA]</scope>
</reference>
<dbReference type="PANTHER" id="PTHR28434:SF1">
    <property type="entry name" value="PROTEIN C3ORF33"/>
    <property type="match status" value="1"/>
</dbReference>
<dbReference type="InterPro" id="IPR035437">
    <property type="entry name" value="SNase_OB-fold_sf"/>
</dbReference>
<keyword evidence="2" id="KW-1185">Reference proteome</keyword>
<dbReference type="SUPFAM" id="SSF50199">
    <property type="entry name" value="Staphylococcal nuclease"/>
    <property type="match status" value="1"/>
</dbReference>
<dbReference type="PANTHER" id="PTHR28434">
    <property type="entry name" value="PROTEIN C3ORF33"/>
    <property type="match status" value="1"/>
</dbReference>
<organism evidence="1 2">
    <name type="scientific">Pygocentrus nattereri</name>
    <name type="common">Red-bellied piranha</name>
    <dbReference type="NCBI Taxonomy" id="42514"/>
    <lineage>
        <taxon>Eukaryota</taxon>
        <taxon>Metazoa</taxon>
        <taxon>Chordata</taxon>
        <taxon>Craniata</taxon>
        <taxon>Vertebrata</taxon>
        <taxon>Euteleostomi</taxon>
        <taxon>Actinopterygii</taxon>
        <taxon>Neopterygii</taxon>
        <taxon>Teleostei</taxon>
        <taxon>Ostariophysi</taxon>
        <taxon>Characiformes</taxon>
        <taxon>Characoidei</taxon>
        <taxon>Pygocentrus</taxon>
    </lineage>
</organism>
<reference evidence="1" key="2">
    <citation type="submission" date="2025-08" db="UniProtKB">
        <authorList>
            <consortium name="Ensembl"/>
        </authorList>
    </citation>
    <scope>IDENTIFICATION</scope>
</reference>
<dbReference type="Gene3D" id="2.40.50.90">
    <property type="match status" value="1"/>
</dbReference>
<dbReference type="GO" id="GO:0005615">
    <property type="term" value="C:extracellular space"/>
    <property type="evidence" value="ECO:0007669"/>
    <property type="project" value="TreeGrafter"/>
</dbReference>
<dbReference type="Proteomes" id="UP001501920">
    <property type="component" value="Chromosome 7"/>
</dbReference>
<protein>
    <submittedName>
        <fullName evidence="1">Chromosome 3 open reading frame 33</fullName>
    </submittedName>
</protein>
<reference evidence="1" key="3">
    <citation type="submission" date="2025-09" db="UniProtKB">
        <authorList>
            <consortium name="Ensembl"/>
        </authorList>
    </citation>
    <scope>IDENTIFICATION</scope>
</reference>
<name>A0AAR2KLA7_PYGNA</name>
<dbReference type="GeneTree" id="ENSGT00390000004493"/>
<evidence type="ECO:0000313" key="2">
    <source>
        <dbReference type="Proteomes" id="UP001501920"/>
    </source>
</evidence>
<accession>A0AAR2KLA7</accession>
<dbReference type="AlphaFoldDB" id="A0AAR2KLA7"/>
<sequence>MHERFFLLFAPQVTKFGSPSEIPARFIERNISIRGRVRSVTEGGLEVEHIPIYVPLVSPLLTKRQPVASLDVRLAGVELTPQGCDWLSECLRPPQMVWLRLISRQDQRLHCLVSVSRGSLFNTCVNEEVLRLGLGRTAPLQGLDPHSRLYLKLHRRLLKSELKAERKGEGLWKEDSLRERLTRALSDNTVVKAVKRVLKWMSRVKDR</sequence>
<dbReference type="Ensembl" id="ENSPNAT00000045599.1">
    <property type="protein sequence ID" value="ENSPNAP00000063197.1"/>
    <property type="gene ID" value="ENSPNAG00000030725.1"/>
</dbReference>
<dbReference type="InterPro" id="IPR042421">
    <property type="entry name" value="C3orf33-like"/>
</dbReference>
<evidence type="ECO:0000313" key="1">
    <source>
        <dbReference type="Ensembl" id="ENSPNAP00000063197.1"/>
    </source>
</evidence>
<proteinExistence type="predicted"/>